<feature type="domain" description="C2H2-type" evidence="12">
    <location>
        <begin position="415"/>
        <end position="442"/>
    </location>
</feature>
<gene>
    <name evidence="13" type="ORF">ODALV1_LOCUS9966</name>
</gene>
<dbReference type="InterPro" id="IPR041697">
    <property type="entry name" value="Znf-C2H2_11"/>
</dbReference>
<keyword evidence="6" id="KW-0805">Transcription regulation</keyword>
<evidence type="ECO:0000256" key="11">
    <source>
        <dbReference type="SAM" id="MobiDB-lite"/>
    </source>
</evidence>
<dbReference type="PANTHER" id="PTHR24390">
    <property type="entry name" value="ZINC FINGER PROTEIN"/>
    <property type="match status" value="1"/>
</dbReference>
<comment type="caution">
    <text evidence="13">The sequence shown here is derived from an EMBL/GenBank/DDBJ whole genome shotgun (WGS) entry which is preliminary data.</text>
</comment>
<feature type="region of interest" description="Disordered" evidence="11">
    <location>
        <begin position="158"/>
        <end position="225"/>
    </location>
</feature>
<feature type="domain" description="C2H2-type" evidence="12">
    <location>
        <begin position="342"/>
        <end position="367"/>
    </location>
</feature>
<name>A0ABP1QE30_9HEXA</name>
<keyword evidence="9" id="KW-0539">Nucleus</keyword>
<feature type="compositionally biased region" description="Basic and acidic residues" evidence="11">
    <location>
        <begin position="186"/>
        <end position="199"/>
    </location>
</feature>
<reference evidence="13 14" key="1">
    <citation type="submission" date="2024-08" db="EMBL/GenBank/DDBJ databases">
        <authorList>
            <person name="Cucini C."/>
            <person name="Frati F."/>
        </authorList>
    </citation>
    <scope>NUCLEOTIDE SEQUENCE [LARGE SCALE GENOMIC DNA]</scope>
</reference>
<keyword evidence="4 10" id="KW-0863">Zinc-finger</keyword>
<evidence type="ECO:0000313" key="14">
    <source>
        <dbReference type="Proteomes" id="UP001642540"/>
    </source>
</evidence>
<evidence type="ECO:0000256" key="5">
    <source>
        <dbReference type="ARBA" id="ARBA00022833"/>
    </source>
</evidence>
<keyword evidence="14" id="KW-1185">Reference proteome</keyword>
<evidence type="ECO:0000256" key="2">
    <source>
        <dbReference type="ARBA" id="ARBA00022723"/>
    </source>
</evidence>
<dbReference type="PROSITE" id="PS50157">
    <property type="entry name" value="ZINC_FINGER_C2H2_2"/>
    <property type="match status" value="6"/>
</dbReference>
<dbReference type="PROSITE" id="PS00028">
    <property type="entry name" value="ZINC_FINGER_C2H2_1"/>
    <property type="match status" value="7"/>
</dbReference>
<evidence type="ECO:0000313" key="13">
    <source>
        <dbReference type="EMBL" id="CAL8098526.1"/>
    </source>
</evidence>
<feature type="domain" description="C2H2-type" evidence="12">
    <location>
        <begin position="443"/>
        <end position="471"/>
    </location>
</feature>
<dbReference type="Proteomes" id="UP001642540">
    <property type="component" value="Unassembled WGS sequence"/>
</dbReference>
<evidence type="ECO:0000256" key="4">
    <source>
        <dbReference type="ARBA" id="ARBA00022771"/>
    </source>
</evidence>
<feature type="domain" description="C2H2-type" evidence="12">
    <location>
        <begin position="244"/>
        <end position="271"/>
    </location>
</feature>
<dbReference type="EMBL" id="CAXLJM020000030">
    <property type="protein sequence ID" value="CAL8098526.1"/>
    <property type="molecule type" value="Genomic_DNA"/>
</dbReference>
<keyword evidence="2" id="KW-0479">Metal-binding</keyword>
<keyword evidence="3" id="KW-0677">Repeat</keyword>
<protein>
    <recommendedName>
        <fullName evidence="12">C2H2-type domain-containing protein</fullName>
    </recommendedName>
</protein>
<dbReference type="Pfam" id="PF00096">
    <property type="entry name" value="zf-C2H2"/>
    <property type="match status" value="1"/>
</dbReference>
<evidence type="ECO:0000256" key="10">
    <source>
        <dbReference type="PROSITE-ProRule" id="PRU00042"/>
    </source>
</evidence>
<evidence type="ECO:0000256" key="8">
    <source>
        <dbReference type="ARBA" id="ARBA00023163"/>
    </source>
</evidence>
<dbReference type="Pfam" id="PF16622">
    <property type="entry name" value="zf-C2H2_11"/>
    <property type="match status" value="1"/>
</dbReference>
<evidence type="ECO:0000256" key="9">
    <source>
        <dbReference type="ARBA" id="ARBA00023242"/>
    </source>
</evidence>
<comment type="subcellular location">
    <subcellularLocation>
        <location evidence="1">Nucleus</location>
    </subcellularLocation>
</comment>
<dbReference type="InterPro" id="IPR013087">
    <property type="entry name" value="Znf_C2H2_type"/>
</dbReference>
<evidence type="ECO:0000256" key="6">
    <source>
        <dbReference type="ARBA" id="ARBA00023015"/>
    </source>
</evidence>
<dbReference type="Gene3D" id="3.30.160.60">
    <property type="entry name" value="Classic Zinc Finger"/>
    <property type="match status" value="5"/>
</dbReference>
<organism evidence="13 14">
    <name type="scientific">Orchesella dallaii</name>
    <dbReference type="NCBI Taxonomy" id="48710"/>
    <lineage>
        <taxon>Eukaryota</taxon>
        <taxon>Metazoa</taxon>
        <taxon>Ecdysozoa</taxon>
        <taxon>Arthropoda</taxon>
        <taxon>Hexapoda</taxon>
        <taxon>Collembola</taxon>
        <taxon>Entomobryomorpha</taxon>
        <taxon>Entomobryoidea</taxon>
        <taxon>Orchesellidae</taxon>
        <taxon>Orchesellinae</taxon>
        <taxon>Orchesella</taxon>
    </lineage>
</organism>
<evidence type="ECO:0000256" key="1">
    <source>
        <dbReference type="ARBA" id="ARBA00004123"/>
    </source>
</evidence>
<keyword evidence="7" id="KW-0238">DNA-binding</keyword>
<evidence type="ECO:0000256" key="7">
    <source>
        <dbReference type="ARBA" id="ARBA00023125"/>
    </source>
</evidence>
<feature type="domain" description="C2H2-type" evidence="12">
    <location>
        <begin position="518"/>
        <end position="546"/>
    </location>
</feature>
<proteinExistence type="predicted"/>
<dbReference type="PANTHER" id="PTHR24390:SF159">
    <property type="entry name" value="GROWTH FACTOR INDEPENDENT 1 TRANSCRIPTIONAL REPRESSOR"/>
    <property type="match status" value="1"/>
</dbReference>
<dbReference type="InterPro" id="IPR036236">
    <property type="entry name" value="Znf_C2H2_sf"/>
</dbReference>
<evidence type="ECO:0000259" key="12">
    <source>
        <dbReference type="PROSITE" id="PS50157"/>
    </source>
</evidence>
<dbReference type="SUPFAM" id="SSF57667">
    <property type="entry name" value="beta-beta-alpha zinc fingers"/>
    <property type="match status" value="4"/>
</dbReference>
<dbReference type="SMART" id="SM00355">
    <property type="entry name" value="ZnF_C2H2"/>
    <property type="match status" value="10"/>
</dbReference>
<keyword evidence="5" id="KW-0862">Zinc</keyword>
<accession>A0ABP1QE30</accession>
<keyword evidence="8" id="KW-0804">Transcription</keyword>
<sequence length="604" mass="69042">MDYQEEECLFCEEICCGTAHPSRFLFSGSRYLGKDCPSLDSQLKQLFILRRILDIPSEWCEEKLGGSDGVNPSNWFGVCGGCSVIVEEAVDIHHKILKLESKFQELKEKVKDKLGSGRSRRRKRRRGGDGEGSIKEEIIKMVVGEEVIVKPEVDTSSYNPADFYDEDDGDFDFQQDEDNDDSCSDPEWRIPRKDEDEKLNQSQLNLPLLKKRKGPGRPPRGEERPRDLYITKDGQVRRFTFHWLNCSKCPARFKHKEDLTTHSSLHNSPTNHPCPVCSFPCKSKYELERHHKRKHESQTSTNTPQYGCVFTDCKFSTDSRSDLDNHCRNEHPSMSPSELKRMRCPRPNCSKTFRNKQSLLDHQHKMHPELFGMDPLTPTLATSGPIQCEQCGLNVTSRVQLEDHVRNTHERVQRHICEECGKGFKFKCRLDAHMIVHKNEREFVCQYCGLDYPAECSLASHIRKIHSKNSSSSAEVSAKKKGGEDSGEVFSCKYCELTSPFKAVIGRHLLTHKVEMGHQCDICQKCYTSDAGLKRHVRINHPAQEEVVECPYCKKPFGNKDYMIDHMRKFCQVKKGLEAGGENALATPGVNTAQPTFKMESLSD</sequence>
<evidence type="ECO:0000256" key="3">
    <source>
        <dbReference type="ARBA" id="ARBA00022737"/>
    </source>
</evidence>
<feature type="compositionally biased region" description="Acidic residues" evidence="11">
    <location>
        <begin position="163"/>
        <end position="184"/>
    </location>
</feature>
<feature type="domain" description="C2H2-type" evidence="12">
    <location>
        <begin position="386"/>
        <end position="414"/>
    </location>
</feature>